<keyword evidence="1 2" id="KW-0727">SH2 domain</keyword>
<organism evidence="6">
    <name type="scientific">Gongylonema pulchrum</name>
    <dbReference type="NCBI Taxonomy" id="637853"/>
    <lineage>
        <taxon>Eukaryota</taxon>
        <taxon>Metazoa</taxon>
        <taxon>Ecdysozoa</taxon>
        <taxon>Nematoda</taxon>
        <taxon>Chromadorea</taxon>
        <taxon>Rhabditida</taxon>
        <taxon>Spirurina</taxon>
        <taxon>Spiruromorpha</taxon>
        <taxon>Spiruroidea</taxon>
        <taxon>Gongylonematidae</taxon>
        <taxon>Gongylonema</taxon>
    </lineage>
</organism>
<evidence type="ECO:0000256" key="2">
    <source>
        <dbReference type="PROSITE-ProRule" id="PRU00191"/>
    </source>
</evidence>
<dbReference type="SMART" id="SM00252">
    <property type="entry name" value="SH2"/>
    <property type="match status" value="1"/>
</dbReference>
<accession>A0A183EQK0</accession>
<dbReference type="Pfam" id="PF00017">
    <property type="entry name" value="SH2"/>
    <property type="match status" value="1"/>
</dbReference>
<dbReference type="PROSITE" id="PS50001">
    <property type="entry name" value="SH2"/>
    <property type="match status" value="1"/>
</dbReference>
<evidence type="ECO:0000313" key="6">
    <source>
        <dbReference type="WBParaSite" id="GPUH_0002327001-mRNA-1"/>
    </source>
</evidence>
<reference evidence="6" key="1">
    <citation type="submission" date="2016-06" db="UniProtKB">
        <authorList>
            <consortium name="WormBaseParasite"/>
        </authorList>
    </citation>
    <scope>IDENTIFICATION</scope>
</reference>
<dbReference type="PANTHER" id="PTHR10155">
    <property type="entry name" value="PHOSPHATIDYLINOSITOL 3-KINASE REGULATORY SUBUNIT"/>
    <property type="match status" value="1"/>
</dbReference>
<protein>
    <submittedName>
        <fullName evidence="6">SH2 domain-containing protein</fullName>
    </submittedName>
</protein>
<dbReference type="EMBL" id="UYRT01097233">
    <property type="protein sequence ID" value="VDN41192.1"/>
    <property type="molecule type" value="Genomic_DNA"/>
</dbReference>
<evidence type="ECO:0000313" key="4">
    <source>
        <dbReference type="EMBL" id="VDN41192.1"/>
    </source>
</evidence>
<dbReference type="GO" id="GO:0046935">
    <property type="term" value="F:1-phosphatidylinositol-3-kinase regulator activity"/>
    <property type="evidence" value="ECO:0007669"/>
    <property type="project" value="TreeGrafter"/>
</dbReference>
<sequence>MLQLLDHIDKTFSQRTIVNGRSRHHGWRDSGPDAECRNKSFLESMKYVRQAPWYWGNLSWRETEELLLKQPPGTYLVRDSRNPYYVFAISYRTAGGVYHTRVSQFGCRYGLGGIPISHVFEGFSACEIDT</sequence>
<name>A0A183EQK0_9BILA</name>
<dbReference type="SUPFAM" id="SSF55550">
    <property type="entry name" value="SH2 domain"/>
    <property type="match status" value="1"/>
</dbReference>
<evidence type="ECO:0000256" key="1">
    <source>
        <dbReference type="ARBA" id="ARBA00022999"/>
    </source>
</evidence>
<dbReference type="PANTHER" id="PTHR10155:SF0">
    <property type="entry name" value="SUPPRESSOR OF CYTOKINE SIGNALING AT 36E, ISOFORM D"/>
    <property type="match status" value="1"/>
</dbReference>
<feature type="domain" description="SH2" evidence="3">
    <location>
        <begin position="53"/>
        <end position="123"/>
    </location>
</feature>
<dbReference type="Proteomes" id="UP000271098">
    <property type="component" value="Unassembled WGS sequence"/>
</dbReference>
<proteinExistence type="predicted"/>
<dbReference type="Gene3D" id="3.30.505.10">
    <property type="entry name" value="SH2 domain"/>
    <property type="match status" value="1"/>
</dbReference>
<dbReference type="InterPro" id="IPR036860">
    <property type="entry name" value="SH2_dom_sf"/>
</dbReference>
<dbReference type="GO" id="GO:0005942">
    <property type="term" value="C:phosphatidylinositol 3-kinase complex"/>
    <property type="evidence" value="ECO:0007669"/>
    <property type="project" value="TreeGrafter"/>
</dbReference>
<dbReference type="GO" id="GO:0046854">
    <property type="term" value="P:phosphatidylinositol phosphate biosynthetic process"/>
    <property type="evidence" value="ECO:0007669"/>
    <property type="project" value="TreeGrafter"/>
</dbReference>
<gene>
    <name evidence="4" type="ORF">GPUH_LOCUS23240</name>
</gene>
<dbReference type="InterPro" id="IPR000980">
    <property type="entry name" value="SH2"/>
</dbReference>
<dbReference type="WBParaSite" id="GPUH_0002327001-mRNA-1">
    <property type="protein sequence ID" value="GPUH_0002327001-mRNA-1"/>
    <property type="gene ID" value="GPUH_0002327001"/>
</dbReference>
<evidence type="ECO:0000313" key="5">
    <source>
        <dbReference type="Proteomes" id="UP000271098"/>
    </source>
</evidence>
<keyword evidence="5" id="KW-1185">Reference proteome</keyword>
<evidence type="ECO:0000259" key="3">
    <source>
        <dbReference type="PROSITE" id="PS50001"/>
    </source>
</evidence>
<dbReference type="OrthoDB" id="6426624at2759"/>
<dbReference type="AlphaFoldDB" id="A0A183EQK0"/>
<reference evidence="4 5" key="2">
    <citation type="submission" date="2018-11" db="EMBL/GenBank/DDBJ databases">
        <authorList>
            <consortium name="Pathogen Informatics"/>
        </authorList>
    </citation>
    <scope>NUCLEOTIDE SEQUENCE [LARGE SCALE GENOMIC DNA]</scope>
</reference>